<keyword evidence="4 5" id="KW-0274">FAD</keyword>
<reference evidence="10" key="1">
    <citation type="journal article" date="2019" name="Int. J. Syst. Evol. Microbiol.">
        <title>The Global Catalogue of Microorganisms (GCM) 10K type strain sequencing project: providing services to taxonomists for standard genome sequencing and annotation.</title>
        <authorList>
            <consortium name="The Broad Institute Genomics Platform"/>
            <consortium name="The Broad Institute Genome Sequencing Center for Infectious Disease"/>
            <person name="Wu L."/>
            <person name="Ma J."/>
        </authorList>
    </citation>
    <scope>NUCLEOTIDE SEQUENCE [LARGE SCALE GENOMIC DNA]</scope>
    <source>
        <strain evidence="10">JCM 18081</strain>
    </source>
</reference>
<dbReference type="InterPro" id="IPR036250">
    <property type="entry name" value="AcylCo_DH-like_C"/>
</dbReference>
<dbReference type="Proteomes" id="UP001501265">
    <property type="component" value="Unassembled WGS sequence"/>
</dbReference>
<evidence type="ECO:0000259" key="7">
    <source>
        <dbReference type="Pfam" id="PF02770"/>
    </source>
</evidence>
<evidence type="ECO:0000313" key="10">
    <source>
        <dbReference type="Proteomes" id="UP001501265"/>
    </source>
</evidence>
<dbReference type="Gene3D" id="1.20.140.10">
    <property type="entry name" value="Butyryl-CoA Dehydrogenase, subunit A, domain 3"/>
    <property type="match status" value="1"/>
</dbReference>
<dbReference type="PANTHER" id="PTHR43884">
    <property type="entry name" value="ACYL-COA DEHYDROGENASE"/>
    <property type="match status" value="1"/>
</dbReference>
<keyword evidence="10" id="KW-1185">Reference proteome</keyword>
<gene>
    <name evidence="9" type="ORF">GCM10023220_65960</name>
</gene>
<keyword evidence="5" id="KW-0560">Oxidoreductase</keyword>
<dbReference type="InterPro" id="IPR006091">
    <property type="entry name" value="Acyl-CoA_Oxase/DH_mid-dom"/>
</dbReference>
<feature type="domain" description="Acyl-CoA dehydrogenase/oxidase C-terminal" evidence="6">
    <location>
        <begin position="251"/>
        <end position="374"/>
    </location>
</feature>
<dbReference type="InterPro" id="IPR013786">
    <property type="entry name" value="AcylCoA_DH/ox_N"/>
</dbReference>
<feature type="domain" description="Acyl-CoA dehydrogenase/oxidase N-terminal" evidence="8">
    <location>
        <begin position="23"/>
        <end position="117"/>
    </location>
</feature>
<evidence type="ECO:0000256" key="5">
    <source>
        <dbReference type="RuleBase" id="RU362125"/>
    </source>
</evidence>
<evidence type="ECO:0000313" key="9">
    <source>
        <dbReference type="EMBL" id="GAA4823256.1"/>
    </source>
</evidence>
<evidence type="ECO:0000259" key="6">
    <source>
        <dbReference type="Pfam" id="PF00441"/>
    </source>
</evidence>
<evidence type="ECO:0000256" key="2">
    <source>
        <dbReference type="ARBA" id="ARBA00009347"/>
    </source>
</evidence>
<evidence type="ECO:0000256" key="3">
    <source>
        <dbReference type="ARBA" id="ARBA00022630"/>
    </source>
</evidence>
<keyword evidence="3 5" id="KW-0285">Flavoprotein</keyword>
<sequence>MPGTVHDVHDIRTETDIDPELAARLRQSAERTAVTGQPDPDTLAELRGSGLLGTAVPREHGGAGGDPAEVNRVVERLARLNPSLSIMAFQHFAVSSRIAEWGSPDQKRELLPRLADGTCLAASAWSEQGAGAAKRHLSSTAVRRPDGTWVLDGAKSFTTTASVADLYLVLVRTGDLPTDPGSGYGAAGQTFFLVDAGNPGLVPDLSLDLVGMRGSATGFVSMRECVVADTDRLGPEGLAAQIIAGVRESGATLGAVAVGVALAAFELLVEHLGRRNQLASPVVRDRLVSMATRVESARAMVERAGARSSADPGMTTLHSKLHASAVAEEICLQAAGMLGSTGYTAASGVNRLLGDARAVALMGPTNDLCRELVASTWPN</sequence>
<organism evidence="9 10">
    <name type="scientific">Streptomyces ziwulingensis</name>
    <dbReference type="NCBI Taxonomy" id="1045501"/>
    <lineage>
        <taxon>Bacteria</taxon>
        <taxon>Bacillati</taxon>
        <taxon>Actinomycetota</taxon>
        <taxon>Actinomycetes</taxon>
        <taxon>Kitasatosporales</taxon>
        <taxon>Streptomycetaceae</taxon>
        <taxon>Streptomyces</taxon>
    </lineage>
</organism>
<dbReference type="Gene3D" id="2.40.110.10">
    <property type="entry name" value="Butyryl-CoA Dehydrogenase, subunit A, domain 2"/>
    <property type="match status" value="1"/>
</dbReference>
<dbReference type="InterPro" id="IPR009075">
    <property type="entry name" value="AcylCo_DH/oxidase_C"/>
</dbReference>
<evidence type="ECO:0000256" key="4">
    <source>
        <dbReference type="ARBA" id="ARBA00022827"/>
    </source>
</evidence>
<dbReference type="RefSeq" id="WP_345624355.1">
    <property type="nucleotide sequence ID" value="NZ_BAABIG010000087.1"/>
</dbReference>
<dbReference type="PANTHER" id="PTHR43884:SF12">
    <property type="entry name" value="ISOVALERYL-COA DEHYDROGENASE, MITOCHONDRIAL-RELATED"/>
    <property type="match status" value="1"/>
</dbReference>
<dbReference type="PIRSF" id="PIRSF016578">
    <property type="entry name" value="HsaA"/>
    <property type="match status" value="1"/>
</dbReference>
<dbReference type="InterPro" id="IPR009100">
    <property type="entry name" value="AcylCoA_DH/oxidase_NM_dom_sf"/>
</dbReference>
<dbReference type="InterPro" id="IPR046373">
    <property type="entry name" value="Acyl-CoA_Oxase/DH_mid-dom_sf"/>
</dbReference>
<evidence type="ECO:0000256" key="1">
    <source>
        <dbReference type="ARBA" id="ARBA00001974"/>
    </source>
</evidence>
<evidence type="ECO:0000259" key="8">
    <source>
        <dbReference type="Pfam" id="PF02771"/>
    </source>
</evidence>
<dbReference type="SUPFAM" id="SSF47203">
    <property type="entry name" value="Acyl-CoA dehydrogenase C-terminal domain-like"/>
    <property type="match status" value="1"/>
</dbReference>
<feature type="domain" description="Acyl-CoA oxidase/dehydrogenase middle" evidence="7">
    <location>
        <begin position="123"/>
        <end position="223"/>
    </location>
</feature>
<proteinExistence type="inferred from homology"/>
<comment type="similarity">
    <text evidence="2 5">Belongs to the acyl-CoA dehydrogenase family.</text>
</comment>
<comment type="cofactor">
    <cofactor evidence="1 5">
        <name>FAD</name>
        <dbReference type="ChEBI" id="CHEBI:57692"/>
    </cofactor>
</comment>
<dbReference type="InterPro" id="IPR037069">
    <property type="entry name" value="AcylCoA_DH/ox_N_sf"/>
</dbReference>
<dbReference type="EMBL" id="BAABIG010000087">
    <property type="protein sequence ID" value="GAA4823256.1"/>
    <property type="molecule type" value="Genomic_DNA"/>
</dbReference>
<accession>A0ABP9CZ40</accession>
<dbReference type="Pfam" id="PF02771">
    <property type="entry name" value="Acyl-CoA_dh_N"/>
    <property type="match status" value="1"/>
</dbReference>
<dbReference type="Pfam" id="PF00441">
    <property type="entry name" value="Acyl-CoA_dh_1"/>
    <property type="match status" value="1"/>
</dbReference>
<name>A0ABP9CZ40_9ACTN</name>
<dbReference type="Gene3D" id="1.10.540.10">
    <property type="entry name" value="Acyl-CoA dehydrogenase/oxidase, N-terminal domain"/>
    <property type="match status" value="1"/>
</dbReference>
<dbReference type="SUPFAM" id="SSF56645">
    <property type="entry name" value="Acyl-CoA dehydrogenase NM domain-like"/>
    <property type="match status" value="1"/>
</dbReference>
<dbReference type="Pfam" id="PF02770">
    <property type="entry name" value="Acyl-CoA_dh_M"/>
    <property type="match status" value="1"/>
</dbReference>
<protein>
    <submittedName>
        <fullName evidence="9">Acyl-CoA dehydrogenase</fullName>
    </submittedName>
</protein>
<comment type="caution">
    <text evidence="9">The sequence shown here is derived from an EMBL/GenBank/DDBJ whole genome shotgun (WGS) entry which is preliminary data.</text>
</comment>